<dbReference type="EMBL" id="CAICTM010004011">
    <property type="protein sequence ID" value="CAB9531803.1"/>
    <property type="molecule type" value="Genomic_DNA"/>
</dbReference>
<feature type="compositionally biased region" description="Polar residues" evidence="1">
    <location>
        <begin position="103"/>
        <end position="116"/>
    </location>
</feature>
<sequence length="488" mass="53370">MDKRSTKQITPIDTHHDAAHFPATSTPTTSSFRRSPLLHSLNDASFPATAPSQRPPSITSTTMAHAQPFSSHYLPAAYTTRHHQSHPPVEPIKEHRHQLPRPTITTPASGTIQSTGRATTHSRLLHSSTRNPIHIPTAAPPIGSHPLPHEQPTQHHSSVEQPIFCRSSVEQPIFRRHHQSSVEQHHHSSAEQPYRPIQQALLSSMSSNSDPSTASTTSYATTPHIPLPSRTNDLPIQLLFETFTLHPPINPQFQHLWNFTTTDHLPPTAFATAPVITHHGQNQNQKEPCQTSSNPTASSNTTDSFLQSLSNNSNNNCSILQPREPRHRSPTRPTPPRPKRRRRNNSSHDSKPAATTPAVTTKAATNATTKAPQKKSPTTAKHASTPKEVSTEPHPANASFASGLSSNPFSVLADDAMSVASDDATPTEVNILQGWSPDPLLPSRVAAAIRSLHKYYAFELNPTSEAVITDILLRADKVSPPPKRHTAV</sequence>
<feature type="compositionally biased region" description="Polar residues" evidence="1">
    <location>
        <begin position="279"/>
        <end position="290"/>
    </location>
</feature>
<feature type="compositionally biased region" description="Polar residues" evidence="1">
    <location>
        <begin position="50"/>
        <end position="61"/>
    </location>
</feature>
<comment type="caution">
    <text evidence="2">The sequence shown here is derived from an EMBL/GenBank/DDBJ whole genome shotgun (WGS) entry which is preliminary data.</text>
</comment>
<feature type="region of interest" description="Disordered" evidence="1">
    <location>
        <begin position="1"/>
        <end position="34"/>
    </location>
</feature>
<feature type="non-terminal residue" evidence="2">
    <location>
        <position position="488"/>
    </location>
</feature>
<gene>
    <name evidence="2" type="ORF">SEMRO_4013_G352520.1</name>
</gene>
<evidence type="ECO:0000256" key="1">
    <source>
        <dbReference type="SAM" id="MobiDB-lite"/>
    </source>
</evidence>
<feature type="compositionally biased region" description="Low complexity" evidence="1">
    <location>
        <begin position="203"/>
        <end position="222"/>
    </location>
</feature>
<evidence type="ECO:0000313" key="3">
    <source>
        <dbReference type="Proteomes" id="UP001153069"/>
    </source>
</evidence>
<organism evidence="2 3">
    <name type="scientific">Seminavis robusta</name>
    <dbReference type="NCBI Taxonomy" id="568900"/>
    <lineage>
        <taxon>Eukaryota</taxon>
        <taxon>Sar</taxon>
        <taxon>Stramenopiles</taxon>
        <taxon>Ochrophyta</taxon>
        <taxon>Bacillariophyta</taxon>
        <taxon>Bacillariophyceae</taxon>
        <taxon>Bacillariophycidae</taxon>
        <taxon>Naviculales</taxon>
        <taxon>Naviculaceae</taxon>
        <taxon>Seminavis</taxon>
    </lineage>
</organism>
<feature type="compositionally biased region" description="Low complexity" evidence="1">
    <location>
        <begin position="291"/>
        <end position="322"/>
    </location>
</feature>
<feature type="region of interest" description="Disordered" evidence="1">
    <location>
        <begin position="135"/>
        <end position="159"/>
    </location>
</feature>
<accession>A0A9N8HYE8</accession>
<proteinExistence type="predicted"/>
<dbReference type="Proteomes" id="UP001153069">
    <property type="component" value="Unassembled WGS sequence"/>
</dbReference>
<feature type="region of interest" description="Disordered" evidence="1">
    <location>
        <begin position="279"/>
        <end position="402"/>
    </location>
</feature>
<feature type="compositionally biased region" description="Low complexity" evidence="1">
    <location>
        <begin position="20"/>
        <end position="34"/>
    </location>
</feature>
<name>A0A9N8HYE8_9STRA</name>
<protein>
    <submittedName>
        <fullName evidence="2">Uncharacterized protein</fullName>
    </submittedName>
</protein>
<evidence type="ECO:0000313" key="2">
    <source>
        <dbReference type="EMBL" id="CAB9531803.1"/>
    </source>
</evidence>
<reference evidence="2" key="1">
    <citation type="submission" date="2020-06" db="EMBL/GenBank/DDBJ databases">
        <authorList>
            <consortium name="Plant Systems Biology data submission"/>
        </authorList>
    </citation>
    <scope>NUCLEOTIDE SEQUENCE</scope>
    <source>
        <strain evidence="2">D6</strain>
    </source>
</reference>
<feature type="region of interest" description="Disordered" evidence="1">
    <location>
        <begin position="80"/>
        <end position="116"/>
    </location>
</feature>
<feature type="region of interest" description="Disordered" evidence="1">
    <location>
        <begin position="203"/>
        <end position="229"/>
    </location>
</feature>
<feature type="region of interest" description="Disordered" evidence="1">
    <location>
        <begin position="42"/>
        <end position="61"/>
    </location>
</feature>
<dbReference type="AlphaFoldDB" id="A0A9N8HYE8"/>
<feature type="compositionally biased region" description="Low complexity" evidence="1">
    <location>
        <begin position="352"/>
        <end position="375"/>
    </location>
</feature>
<keyword evidence="3" id="KW-1185">Reference proteome</keyword>